<feature type="binding site" evidence="7">
    <location>
        <position position="125"/>
    </location>
    <ligand>
        <name>[2Fe-2S] cluster</name>
        <dbReference type="ChEBI" id="CHEBI:190135"/>
    </ligand>
</feature>
<feature type="binding site" evidence="7">
    <location>
        <position position="121"/>
    </location>
    <ligand>
        <name>[2Fe-2S] cluster</name>
        <dbReference type="ChEBI" id="CHEBI:190135"/>
    </ligand>
</feature>
<organism evidence="8 9">
    <name type="scientific">Calorimonas adulescens</name>
    <dbReference type="NCBI Taxonomy" id="2606906"/>
    <lineage>
        <taxon>Bacteria</taxon>
        <taxon>Bacillati</taxon>
        <taxon>Bacillota</taxon>
        <taxon>Clostridia</taxon>
        <taxon>Thermoanaerobacterales</taxon>
        <taxon>Thermoanaerobacteraceae</taxon>
        <taxon>Calorimonas</taxon>
    </lineage>
</organism>
<comment type="cofactor">
    <cofactor evidence="6">
        <name>[2Fe-2S] cluster</name>
        <dbReference type="ChEBI" id="CHEBI:190135"/>
    </cofactor>
</comment>
<comment type="similarity">
    <text evidence="1">Belongs to the complex I 24 kDa subunit family.</text>
</comment>
<dbReference type="Pfam" id="PF01257">
    <property type="entry name" value="2Fe-2S_thioredx"/>
    <property type="match status" value="1"/>
</dbReference>
<evidence type="ECO:0000256" key="5">
    <source>
        <dbReference type="ARBA" id="ARBA00023014"/>
    </source>
</evidence>
<dbReference type="InterPro" id="IPR041921">
    <property type="entry name" value="NuoE_N"/>
</dbReference>
<dbReference type="FunFam" id="3.40.30.10:FF:000015">
    <property type="entry name" value="NADH-quinone oxidoreductase subunit E"/>
    <property type="match status" value="1"/>
</dbReference>
<feature type="binding site" evidence="7">
    <location>
        <position position="85"/>
    </location>
    <ligand>
        <name>[2Fe-2S] cluster</name>
        <dbReference type="ChEBI" id="CHEBI:190135"/>
    </ligand>
</feature>
<comment type="cofactor">
    <cofactor evidence="7">
        <name>[2Fe-2S] cluster</name>
        <dbReference type="ChEBI" id="CHEBI:190135"/>
    </cofactor>
    <text evidence="7">Binds 1 [2Fe-2S] cluster.</text>
</comment>
<dbReference type="PANTHER" id="PTHR43342:SF1">
    <property type="entry name" value="BIFURCATING [FEFE] HYDROGENASE GAMMA SUBUNIT"/>
    <property type="match status" value="1"/>
</dbReference>
<dbReference type="Proteomes" id="UP000322976">
    <property type="component" value="Unassembled WGS sequence"/>
</dbReference>
<evidence type="ECO:0000256" key="4">
    <source>
        <dbReference type="ARBA" id="ARBA00023004"/>
    </source>
</evidence>
<keyword evidence="3 7" id="KW-0479">Metal-binding</keyword>
<dbReference type="NCBIfam" id="NF005722">
    <property type="entry name" value="PRK07539.1-2"/>
    <property type="match status" value="1"/>
</dbReference>
<proteinExistence type="inferred from homology"/>
<dbReference type="CDD" id="cd03064">
    <property type="entry name" value="TRX_Fd_NuoE"/>
    <property type="match status" value="1"/>
</dbReference>
<dbReference type="EMBL" id="VTPS01000012">
    <property type="protein sequence ID" value="TZE81623.1"/>
    <property type="molecule type" value="Genomic_DNA"/>
</dbReference>
<keyword evidence="4 7" id="KW-0408">Iron</keyword>
<evidence type="ECO:0000256" key="1">
    <source>
        <dbReference type="ARBA" id="ARBA00010643"/>
    </source>
</evidence>
<evidence type="ECO:0000313" key="8">
    <source>
        <dbReference type="EMBL" id="TZE81623.1"/>
    </source>
</evidence>
<gene>
    <name evidence="8" type="primary">nuoE</name>
    <name evidence="8" type="ORF">FWJ32_08545</name>
</gene>
<dbReference type="GO" id="GO:0046872">
    <property type="term" value="F:metal ion binding"/>
    <property type="evidence" value="ECO:0007669"/>
    <property type="project" value="UniProtKB-KW"/>
</dbReference>
<dbReference type="PANTHER" id="PTHR43342">
    <property type="entry name" value="NADH-QUINONE OXIDOREDUCTASE, E SUBUNIT"/>
    <property type="match status" value="1"/>
</dbReference>
<comment type="caution">
    <text evidence="8">The sequence shown here is derived from an EMBL/GenBank/DDBJ whole genome shotgun (WGS) entry which is preliminary data.</text>
</comment>
<reference evidence="8 9" key="1">
    <citation type="submission" date="2019-08" db="EMBL/GenBank/DDBJ databases">
        <title>Calorimonas adulescens gen. nov., sp. nov., an anaerobic thermophilic bacterium from Sakhalin hot spring.</title>
        <authorList>
            <person name="Khomyakova M.A."/>
            <person name="Merkel A.Y."/>
            <person name="Novikov A."/>
            <person name="Bonch-Osmolovskaya E.A."/>
            <person name="Slobodkin A.I."/>
        </authorList>
    </citation>
    <scope>NUCLEOTIDE SEQUENCE [LARGE SCALE GENOMIC DNA]</scope>
    <source>
        <strain evidence="8 9">A05MB</strain>
    </source>
</reference>
<dbReference type="SUPFAM" id="SSF52833">
    <property type="entry name" value="Thioredoxin-like"/>
    <property type="match status" value="1"/>
</dbReference>
<protein>
    <submittedName>
        <fullName evidence="8">NADH-quinone oxidoreductase subunit NuoE</fullName>
        <ecNumber evidence="8">1.6.5.11</ecNumber>
    </submittedName>
</protein>
<dbReference type="InterPro" id="IPR002023">
    <property type="entry name" value="NuoE-like"/>
</dbReference>
<dbReference type="AlphaFoldDB" id="A0A5D8QDP1"/>
<evidence type="ECO:0000256" key="3">
    <source>
        <dbReference type="ARBA" id="ARBA00022723"/>
    </source>
</evidence>
<feature type="binding site" evidence="7">
    <location>
        <position position="80"/>
    </location>
    <ligand>
        <name>[2Fe-2S] cluster</name>
        <dbReference type="ChEBI" id="CHEBI:190135"/>
    </ligand>
</feature>
<dbReference type="PROSITE" id="PS01099">
    <property type="entry name" value="COMPLEX1_24K"/>
    <property type="match status" value="1"/>
</dbReference>
<dbReference type="Gene3D" id="3.40.30.10">
    <property type="entry name" value="Glutaredoxin"/>
    <property type="match status" value="1"/>
</dbReference>
<dbReference type="InterPro" id="IPR042128">
    <property type="entry name" value="NuoE_dom"/>
</dbReference>
<evidence type="ECO:0000313" key="9">
    <source>
        <dbReference type="Proteomes" id="UP000322976"/>
    </source>
</evidence>
<keyword evidence="8" id="KW-0560">Oxidoreductase</keyword>
<evidence type="ECO:0000256" key="7">
    <source>
        <dbReference type="PIRSR" id="PIRSR000216-1"/>
    </source>
</evidence>
<dbReference type="PIRSF" id="PIRSF000216">
    <property type="entry name" value="NADH_DH_24kDa"/>
    <property type="match status" value="1"/>
</dbReference>
<evidence type="ECO:0000256" key="2">
    <source>
        <dbReference type="ARBA" id="ARBA00022714"/>
    </source>
</evidence>
<dbReference type="EC" id="1.6.5.11" evidence="8"/>
<keyword evidence="2 7" id="KW-0001">2Fe-2S</keyword>
<evidence type="ECO:0000256" key="6">
    <source>
        <dbReference type="ARBA" id="ARBA00034078"/>
    </source>
</evidence>
<dbReference type="Gene3D" id="1.10.10.1590">
    <property type="entry name" value="NADH-quinone oxidoreductase subunit E"/>
    <property type="match status" value="1"/>
</dbReference>
<keyword evidence="9" id="KW-1185">Reference proteome</keyword>
<dbReference type="GO" id="GO:0051537">
    <property type="term" value="F:2 iron, 2 sulfur cluster binding"/>
    <property type="evidence" value="ECO:0007669"/>
    <property type="project" value="UniProtKB-KW"/>
</dbReference>
<dbReference type="InterPro" id="IPR036249">
    <property type="entry name" value="Thioredoxin-like_sf"/>
</dbReference>
<accession>A0A5D8QDP1</accession>
<dbReference type="InterPro" id="IPR028431">
    <property type="entry name" value="NADP_DH_HndA-like"/>
</dbReference>
<sequence>MEDEIDLSLIEPILEEYGDDKGSLITILQETQAIYNYLPAKALTYIAERMGISEAQVYGVATFYAQFRFRPVGKYLIMCCQGTACHVNGSENILTALEDELGIKVGETTDDKLFTIESVACLGCCSLAPVMMVNGQAYGQLTLDRVKEIIADYRSRG</sequence>
<keyword evidence="5 7" id="KW-0411">Iron-sulfur</keyword>
<dbReference type="GO" id="GO:0016491">
    <property type="term" value="F:oxidoreductase activity"/>
    <property type="evidence" value="ECO:0007669"/>
    <property type="project" value="UniProtKB-KW"/>
</dbReference>
<name>A0A5D8QDP1_9THEO</name>